<dbReference type="CDD" id="cd00093">
    <property type="entry name" value="HTH_XRE"/>
    <property type="match status" value="1"/>
</dbReference>
<accession>A0A0B7IQD3</accession>
<gene>
    <name evidence="3" type="ORF">CCAND93_30005</name>
</gene>
<sequence length="133" mass="15138">MYNITLKELGQRLKQVREYLGFSQKELAEKVDCKQNAISNIELGKGGSITLLLNLFNFYSSHIYIDLIFTETFYLVSNNDKEEAKKSSGINSIIAELINQAQQNYEREIKNATETANADLKENLQKAINLLNS</sequence>
<dbReference type="AlphaFoldDB" id="A0A0B7IQD3"/>
<dbReference type="RefSeq" id="WP_042007455.1">
    <property type="nucleotide sequence ID" value="NZ_CDOL01000217.1"/>
</dbReference>
<evidence type="ECO:0000313" key="4">
    <source>
        <dbReference type="Proteomes" id="UP000038200"/>
    </source>
</evidence>
<dbReference type="GO" id="GO:0003677">
    <property type="term" value="F:DNA binding"/>
    <property type="evidence" value="ECO:0007669"/>
    <property type="project" value="InterPro"/>
</dbReference>
<feature type="coiled-coil region" evidence="1">
    <location>
        <begin position="95"/>
        <end position="130"/>
    </location>
</feature>
<dbReference type="SMART" id="SM00530">
    <property type="entry name" value="HTH_XRE"/>
    <property type="match status" value="1"/>
</dbReference>
<protein>
    <submittedName>
        <fullName evidence="3">Helix-turn-helix domain protein</fullName>
    </submittedName>
</protein>
<feature type="domain" description="HTH cro/C1-type" evidence="2">
    <location>
        <begin position="13"/>
        <end position="65"/>
    </location>
</feature>
<name>A0A0B7IQD3_9FLAO</name>
<evidence type="ECO:0000259" key="2">
    <source>
        <dbReference type="PROSITE" id="PS50943"/>
    </source>
</evidence>
<evidence type="ECO:0000256" key="1">
    <source>
        <dbReference type="SAM" id="Coils"/>
    </source>
</evidence>
<dbReference type="Proteomes" id="UP000038200">
    <property type="component" value="Unassembled WGS sequence"/>
</dbReference>
<organism evidence="3 4">
    <name type="scientific">Capnocytophaga canis</name>
    <dbReference type="NCBI Taxonomy" id="1848903"/>
    <lineage>
        <taxon>Bacteria</taxon>
        <taxon>Pseudomonadati</taxon>
        <taxon>Bacteroidota</taxon>
        <taxon>Flavobacteriia</taxon>
        <taxon>Flavobacteriales</taxon>
        <taxon>Flavobacteriaceae</taxon>
        <taxon>Capnocytophaga</taxon>
    </lineage>
</organism>
<dbReference type="Pfam" id="PF12844">
    <property type="entry name" value="HTH_19"/>
    <property type="match status" value="1"/>
</dbReference>
<dbReference type="InterPro" id="IPR010982">
    <property type="entry name" value="Lambda_DNA-bd_dom_sf"/>
</dbReference>
<dbReference type="InterPro" id="IPR001387">
    <property type="entry name" value="Cro/C1-type_HTH"/>
</dbReference>
<dbReference type="Gene3D" id="1.10.260.40">
    <property type="entry name" value="lambda repressor-like DNA-binding domains"/>
    <property type="match status" value="1"/>
</dbReference>
<dbReference type="SUPFAM" id="SSF47413">
    <property type="entry name" value="lambda repressor-like DNA-binding domains"/>
    <property type="match status" value="1"/>
</dbReference>
<dbReference type="PROSITE" id="PS50943">
    <property type="entry name" value="HTH_CROC1"/>
    <property type="match status" value="1"/>
</dbReference>
<dbReference type="EMBL" id="CDOL01000217">
    <property type="protein sequence ID" value="CEN52794.1"/>
    <property type="molecule type" value="Genomic_DNA"/>
</dbReference>
<evidence type="ECO:0000313" key="3">
    <source>
        <dbReference type="EMBL" id="CEN52794.1"/>
    </source>
</evidence>
<proteinExistence type="predicted"/>
<dbReference type="OrthoDB" id="407979at2"/>
<reference evidence="3 4" key="1">
    <citation type="submission" date="2015-01" db="EMBL/GenBank/DDBJ databases">
        <authorList>
            <person name="Xiang T."/>
            <person name="Song Y."/>
            <person name="Huang L."/>
            <person name="Wang B."/>
            <person name="Wu P."/>
        </authorList>
    </citation>
    <scope>NUCLEOTIDE SEQUENCE [LARGE SCALE GENOMIC DNA]</scope>
    <source>
        <strain evidence="3 4">CcD93</strain>
    </source>
</reference>
<keyword evidence="1" id="KW-0175">Coiled coil</keyword>